<evidence type="ECO:0000313" key="1">
    <source>
        <dbReference type="EMBL" id="RKG86903.1"/>
    </source>
</evidence>
<proteinExistence type="predicted"/>
<gene>
    <name evidence="1" type="ORF">D7V88_17000</name>
</gene>
<reference evidence="2" key="1">
    <citation type="submission" date="2018-09" db="EMBL/GenBank/DDBJ databases">
        <authorList>
            <person name="Livingstone P.G."/>
            <person name="Whitworth D.E."/>
        </authorList>
    </citation>
    <scope>NUCLEOTIDE SEQUENCE [LARGE SCALE GENOMIC DNA]</scope>
    <source>
        <strain evidence="2">CA054A</strain>
    </source>
</reference>
<sequence>MAQRELKMSSPPPGTNTYFLLMSEVLDGYCAIFKMPEGMRDIHKPGLGVRMGDAYPPGLRFQMAKEEKGLKIADVIPNALGYLMVSARMKALLVQHGGGERSNFFASRSSTTVGALPARTATSPISSEPRIAWTWFGAKGMRVSSTPVASCS</sequence>
<evidence type="ECO:0000313" key="2">
    <source>
        <dbReference type="Proteomes" id="UP000268094"/>
    </source>
</evidence>
<comment type="caution">
    <text evidence="1">The sequence shown here is derived from an EMBL/GenBank/DDBJ whole genome shotgun (WGS) entry which is preliminary data.</text>
</comment>
<keyword evidence="2" id="KW-1185">Reference proteome</keyword>
<accession>A0A3A8JBU1</accession>
<dbReference type="AlphaFoldDB" id="A0A3A8JBU1"/>
<name>A0A3A8JBU1_9BACT</name>
<dbReference type="Proteomes" id="UP000268094">
    <property type="component" value="Unassembled WGS sequence"/>
</dbReference>
<organism evidence="1 2">
    <name type="scientific">Corallococcus terminator</name>
    <dbReference type="NCBI Taxonomy" id="2316733"/>
    <lineage>
        <taxon>Bacteria</taxon>
        <taxon>Pseudomonadati</taxon>
        <taxon>Myxococcota</taxon>
        <taxon>Myxococcia</taxon>
        <taxon>Myxococcales</taxon>
        <taxon>Cystobacterineae</taxon>
        <taxon>Myxococcaceae</taxon>
        <taxon>Corallococcus</taxon>
    </lineage>
</organism>
<protein>
    <submittedName>
        <fullName evidence="1">Uncharacterized protein</fullName>
    </submittedName>
</protein>
<dbReference type="EMBL" id="RAVZ01000106">
    <property type="protein sequence ID" value="RKG86903.1"/>
    <property type="molecule type" value="Genomic_DNA"/>
</dbReference>